<gene>
    <name evidence="1" type="ORF">S01H1_24540</name>
</gene>
<sequence length="36" mass="4142">RPFEFGFFFWDELAAATAFDPTLVTFDDQAIVIDLD</sequence>
<protein>
    <submittedName>
        <fullName evidence="1">Uncharacterized protein</fullName>
    </submittedName>
</protein>
<proteinExistence type="predicted"/>
<dbReference type="EMBL" id="BARS01014685">
    <property type="protein sequence ID" value="GAF95940.1"/>
    <property type="molecule type" value="Genomic_DNA"/>
</dbReference>
<evidence type="ECO:0000313" key="1">
    <source>
        <dbReference type="EMBL" id="GAF95940.1"/>
    </source>
</evidence>
<feature type="non-terminal residue" evidence="1">
    <location>
        <position position="1"/>
    </location>
</feature>
<comment type="caution">
    <text evidence="1">The sequence shown here is derived from an EMBL/GenBank/DDBJ whole genome shotgun (WGS) entry which is preliminary data.</text>
</comment>
<name>X0V5L8_9ZZZZ</name>
<dbReference type="AlphaFoldDB" id="X0V5L8"/>
<feature type="non-terminal residue" evidence="1">
    <location>
        <position position="36"/>
    </location>
</feature>
<accession>X0V5L8</accession>
<reference evidence="1" key="1">
    <citation type="journal article" date="2014" name="Front. Microbiol.">
        <title>High frequency of phylogenetically diverse reductive dehalogenase-homologous genes in deep subseafloor sedimentary metagenomes.</title>
        <authorList>
            <person name="Kawai M."/>
            <person name="Futagami T."/>
            <person name="Toyoda A."/>
            <person name="Takaki Y."/>
            <person name="Nishi S."/>
            <person name="Hori S."/>
            <person name="Arai W."/>
            <person name="Tsubouchi T."/>
            <person name="Morono Y."/>
            <person name="Uchiyama I."/>
            <person name="Ito T."/>
            <person name="Fujiyama A."/>
            <person name="Inagaki F."/>
            <person name="Takami H."/>
        </authorList>
    </citation>
    <scope>NUCLEOTIDE SEQUENCE</scope>
    <source>
        <strain evidence="1">Expedition CK06-06</strain>
    </source>
</reference>
<organism evidence="1">
    <name type="scientific">marine sediment metagenome</name>
    <dbReference type="NCBI Taxonomy" id="412755"/>
    <lineage>
        <taxon>unclassified sequences</taxon>
        <taxon>metagenomes</taxon>
        <taxon>ecological metagenomes</taxon>
    </lineage>
</organism>